<feature type="compositionally biased region" description="Pro residues" evidence="1">
    <location>
        <begin position="70"/>
        <end position="86"/>
    </location>
</feature>
<organism evidence="2 3">
    <name type="scientific">Collybia nuda</name>
    <dbReference type="NCBI Taxonomy" id="64659"/>
    <lineage>
        <taxon>Eukaryota</taxon>
        <taxon>Fungi</taxon>
        <taxon>Dikarya</taxon>
        <taxon>Basidiomycota</taxon>
        <taxon>Agaricomycotina</taxon>
        <taxon>Agaricomycetes</taxon>
        <taxon>Agaricomycetidae</taxon>
        <taxon>Agaricales</taxon>
        <taxon>Tricholomatineae</taxon>
        <taxon>Clitocybaceae</taxon>
        <taxon>Collybia</taxon>
    </lineage>
</organism>
<evidence type="ECO:0000256" key="1">
    <source>
        <dbReference type="SAM" id="MobiDB-lite"/>
    </source>
</evidence>
<evidence type="ECO:0000313" key="2">
    <source>
        <dbReference type="EMBL" id="KAF9460380.1"/>
    </source>
</evidence>
<feature type="region of interest" description="Disordered" evidence="1">
    <location>
        <begin position="58"/>
        <end position="130"/>
    </location>
</feature>
<keyword evidence="3" id="KW-1185">Reference proteome</keyword>
<dbReference type="Proteomes" id="UP000807353">
    <property type="component" value="Unassembled WGS sequence"/>
</dbReference>
<dbReference type="EMBL" id="MU150299">
    <property type="protein sequence ID" value="KAF9460380.1"/>
    <property type="molecule type" value="Genomic_DNA"/>
</dbReference>
<protein>
    <submittedName>
        <fullName evidence="2">Uncharacterized protein</fullName>
    </submittedName>
</protein>
<accession>A0A9P5Y120</accession>
<comment type="caution">
    <text evidence="2">The sequence shown here is derived from an EMBL/GenBank/DDBJ whole genome shotgun (WGS) entry which is preliminary data.</text>
</comment>
<reference evidence="2" key="1">
    <citation type="submission" date="2020-11" db="EMBL/GenBank/DDBJ databases">
        <authorList>
            <consortium name="DOE Joint Genome Institute"/>
            <person name="Ahrendt S."/>
            <person name="Riley R."/>
            <person name="Andreopoulos W."/>
            <person name="Labutti K."/>
            <person name="Pangilinan J."/>
            <person name="Ruiz-Duenas F.J."/>
            <person name="Barrasa J.M."/>
            <person name="Sanchez-Garcia M."/>
            <person name="Camarero S."/>
            <person name="Miyauchi S."/>
            <person name="Serrano A."/>
            <person name="Linde D."/>
            <person name="Babiker R."/>
            <person name="Drula E."/>
            <person name="Ayuso-Fernandez I."/>
            <person name="Pacheco R."/>
            <person name="Padilla G."/>
            <person name="Ferreira P."/>
            <person name="Barriuso J."/>
            <person name="Kellner H."/>
            <person name="Castanera R."/>
            <person name="Alfaro M."/>
            <person name="Ramirez L."/>
            <person name="Pisabarro A.G."/>
            <person name="Kuo A."/>
            <person name="Tritt A."/>
            <person name="Lipzen A."/>
            <person name="He G."/>
            <person name="Yan M."/>
            <person name="Ng V."/>
            <person name="Cullen D."/>
            <person name="Martin F."/>
            <person name="Rosso M.-N."/>
            <person name="Henrissat B."/>
            <person name="Hibbett D."/>
            <person name="Martinez A.T."/>
            <person name="Grigoriev I.V."/>
        </authorList>
    </citation>
    <scope>NUCLEOTIDE SEQUENCE</scope>
    <source>
        <strain evidence="2">CBS 247.69</strain>
    </source>
</reference>
<gene>
    <name evidence="2" type="ORF">BDZ94DRAFT_1299911</name>
</gene>
<evidence type="ECO:0000313" key="3">
    <source>
        <dbReference type="Proteomes" id="UP000807353"/>
    </source>
</evidence>
<sequence>MSCQALSRASSAARAGMAPRSFHTSSSASASVVASPAVPHHTPILDIFDAPVTLGSSRPVLERRTSNPRPLAPTPRVPPRPLPPPIIFDGPAQPRNLPQQLQAQQRSPRPRTQKSHSTPPPITPMGNAEPLIQMFDGPARITRCTPRPAKGTSSLKYLVLIGAAGAVGAATQLT</sequence>
<name>A0A9P5Y120_9AGAR</name>
<feature type="compositionally biased region" description="Polar residues" evidence="1">
    <location>
        <begin position="96"/>
        <end position="107"/>
    </location>
</feature>
<proteinExistence type="predicted"/>
<dbReference type="OrthoDB" id="3168922at2759"/>
<dbReference type="AlphaFoldDB" id="A0A9P5Y120"/>